<name>A0A4R8C5B5_9ACTN</name>
<dbReference type="AlphaFoldDB" id="A0A4R8C5B5"/>
<dbReference type="Proteomes" id="UP000295146">
    <property type="component" value="Unassembled WGS sequence"/>
</dbReference>
<comment type="caution">
    <text evidence="1">The sequence shown here is derived from an EMBL/GenBank/DDBJ whole genome shotgun (WGS) entry which is preliminary data.</text>
</comment>
<sequence length="184" mass="19166">MIEFAYAAVLDAGVSGEGLDEHAVGYGDEGGGVASEGSGCTAAYGGLWFPPAGFAGWPLAVVEVEVGDGCESFFSTPGECCVWQPFAEVDFDCGEWEAGLGGYQSGGLQGACHGRGDDVPGAAVAELSADFSCLFDTHGRQRRKVAGRTPPAFFIQLSAIDFTMTDKDNSRHGHSSPEKRSQAD</sequence>
<accession>A0A4R8C5B5</accession>
<evidence type="ECO:0000313" key="2">
    <source>
        <dbReference type="Proteomes" id="UP000295146"/>
    </source>
</evidence>
<dbReference type="EMBL" id="SODP01000002">
    <property type="protein sequence ID" value="TDW71078.1"/>
    <property type="molecule type" value="Genomic_DNA"/>
</dbReference>
<gene>
    <name evidence="1" type="ORF">EV653_5150</name>
</gene>
<organism evidence="1 2">
    <name type="scientific">Kribbella pratensis</name>
    <dbReference type="NCBI Taxonomy" id="2512112"/>
    <lineage>
        <taxon>Bacteria</taxon>
        <taxon>Bacillati</taxon>
        <taxon>Actinomycetota</taxon>
        <taxon>Actinomycetes</taxon>
        <taxon>Propionibacteriales</taxon>
        <taxon>Kribbellaceae</taxon>
        <taxon>Kribbella</taxon>
    </lineage>
</organism>
<keyword evidence="2" id="KW-1185">Reference proteome</keyword>
<evidence type="ECO:0000313" key="1">
    <source>
        <dbReference type="EMBL" id="TDW71078.1"/>
    </source>
</evidence>
<proteinExistence type="predicted"/>
<reference evidence="1 2" key="1">
    <citation type="submission" date="2019-03" db="EMBL/GenBank/DDBJ databases">
        <title>Genomic Encyclopedia of Type Strains, Phase III (KMG-III): the genomes of soil and plant-associated and newly described type strains.</title>
        <authorList>
            <person name="Whitman W."/>
        </authorList>
    </citation>
    <scope>NUCLEOTIDE SEQUENCE [LARGE SCALE GENOMIC DNA]</scope>
    <source>
        <strain evidence="1 2">VKM Ac-2573</strain>
    </source>
</reference>
<protein>
    <submittedName>
        <fullName evidence="1">Uncharacterized protein</fullName>
    </submittedName>
</protein>